<dbReference type="InterPro" id="IPR036249">
    <property type="entry name" value="Thioredoxin-like_sf"/>
</dbReference>
<evidence type="ECO:0000313" key="7">
    <source>
        <dbReference type="Proteomes" id="UP000604825"/>
    </source>
</evidence>
<dbReference type="Gene3D" id="1.20.1050.10">
    <property type="match status" value="1"/>
</dbReference>
<reference evidence="6" key="1">
    <citation type="submission" date="2020-10" db="EMBL/GenBank/DDBJ databases">
        <authorList>
            <person name="Han B."/>
            <person name="Lu T."/>
            <person name="Zhao Q."/>
            <person name="Huang X."/>
            <person name="Zhao Y."/>
        </authorList>
    </citation>
    <scope>NUCLEOTIDE SEQUENCE</scope>
</reference>
<dbReference type="InterPro" id="IPR040077">
    <property type="entry name" value="GST_C_Theta"/>
</dbReference>
<evidence type="ECO:0000256" key="1">
    <source>
        <dbReference type="ARBA" id="ARBA00009899"/>
    </source>
</evidence>
<dbReference type="FunFam" id="1.20.1050.10:FF:000039">
    <property type="entry name" value="Glutathione S-transferase theta-1"/>
    <property type="match status" value="1"/>
</dbReference>
<dbReference type="SFLD" id="SFLDS00019">
    <property type="entry name" value="Glutathione_Transferase_(cytos"/>
    <property type="match status" value="1"/>
</dbReference>
<dbReference type="SUPFAM" id="SSF52833">
    <property type="entry name" value="Thioredoxin-like"/>
    <property type="match status" value="1"/>
</dbReference>
<dbReference type="InterPro" id="IPR043377">
    <property type="entry name" value="GSTT1/2/3"/>
</dbReference>
<keyword evidence="7" id="KW-1185">Reference proteome</keyword>
<proteinExistence type="inferred from homology"/>
<evidence type="ECO:0000313" key="6">
    <source>
        <dbReference type="EMBL" id="CAD6256524.1"/>
    </source>
</evidence>
<dbReference type="CDD" id="cd03183">
    <property type="entry name" value="GST_C_Theta"/>
    <property type="match status" value="1"/>
</dbReference>
<protein>
    <recommendedName>
        <fullName evidence="8">Glutathione transferase</fullName>
    </recommendedName>
</protein>
<dbReference type="Proteomes" id="UP000604825">
    <property type="component" value="Unassembled WGS sequence"/>
</dbReference>
<dbReference type="GO" id="GO:0009407">
    <property type="term" value="P:toxin catabolic process"/>
    <property type="evidence" value="ECO:0007669"/>
    <property type="project" value="UniProtKB-ARBA"/>
</dbReference>
<dbReference type="PANTHER" id="PTHR44750:SF2">
    <property type="entry name" value="GLUTATHIONE S-TRANSFERASE T1"/>
    <property type="match status" value="1"/>
</dbReference>
<dbReference type="PROSITE" id="PS50404">
    <property type="entry name" value="GST_NTER"/>
    <property type="match status" value="1"/>
</dbReference>
<dbReference type="InterPro" id="IPR004045">
    <property type="entry name" value="Glutathione_S-Trfase_N"/>
</dbReference>
<sequence length="280" mass="31321">MEMVATCPVSQSLPPCFLHARRRQEARFVFVTSGTAECIGCRAPTQAPDTRKRKRVRSEKLPDFLAKPRHVANQEINPMGQVPAIVDGRFKLFESHAILRYLASFFPGVADHWYPADLFTRAKIESILDWHHSNLRLGAGTFVYYTALAPFLGLRPRPDATKRAEKVLMQSLARIESIWLKGDAKFLLGSPQPSIADLSLVCEIMQLEALGDDMRNKFLGGHERILTWIDNVRKATSPHFDEAHMFLFEVKAQMQSKAAAAAAKQGGSEASSKLKFASKL</sequence>
<dbReference type="PANTHER" id="PTHR44750">
    <property type="entry name" value="GLUTATHIONE S-TRANSFERASE T1-RELATED"/>
    <property type="match status" value="1"/>
</dbReference>
<evidence type="ECO:0000259" key="4">
    <source>
        <dbReference type="PROSITE" id="PS50404"/>
    </source>
</evidence>
<dbReference type="EMBL" id="CAJGYO010000010">
    <property type="protein sequence ID" value="CAD6256524.1"/>
    <property type="molecule type" value="Genomic_DNA"/>
</dbReference>
<dbReference type="InterPro" id="IPR040079">
    <property type="entry name" value="Glutathione_S-Trfase"/>
</dbReference>
<feature type="domain" description="GST N-terminal" evidence="4">
    <location>
        <begin position="1"/>
        <end position="110"/>
    </location>
</feature>
<dbReference type="Gene3D" id="3.40.30.10">
    <property type="entry name" value="Glutaredoxin"/>
    <property type="match status" value="1"/>
</dbReference>
<dbReference type="InterPro" id="IPR036282">
    <property type="entry name" value="Glutathione-S-Trfase_C_sf"/>
</dbReference>
<name>A0A811Q7D9_9POAL</name>
<evidence type="ECO:0000256" key="2">
    <source>
        <dbReference type="ARBA" id="ARBA00022575"/>
    </source>
</evidence>
<keyword evidence="3" id="KW-0808">Transferase</keyword>
<evidence type="ECO:0008006" key="8">
    <source>
        <dbReference type="Google" id="ProtNLM"/>
    </source>
</evidence>
<dbReference type="Pfam" id="PF13410">
    <property type="entry name" value="GST_C_2"/>
    <property type="match status" value="1"/>
</dbReference>
<keyword evidence="2" id="KW-0216">Detoxification</keyword>
<comment type="similarity">
    <text evidence="1">Belongs to the GST superfamily. Theta family.</text>
</comment>
<accession>A0A811Q7D9</accession>
<evidence type="ECO:0000259" key="5">
    <source>
        <dbReference type="PROSITE" id="PS50405"/>
    </source>
</evidence>
<dbReference type="GO" id="GO:0016740">
    <property type="term" value="F:transferase activity"/>
    <property type="evidence" value="ECO:0007669"/>
    <property type="project" value="UniProtKB-KW"/>
</dbReference>
<evidence type="ECO:0000256" key="3">
    <source>
        <dbReference type="ARBA" id="ARBA00022679"/>
    </source>
</evidence>
<dbReference type="AlphaFoldDB" id="A0A811Q7D9"/>
<dbReference type="PROSITE" id="PS50405">
    <property type="entry name" value="GST_CTER"/>
    <property type="match status" value="1"/>
</dbReference>
<gene>
    <name evidence="6" type="ORF">NCGR_LOCUS40030</name>
</gene>
<dbReference type="SUPFAM" id="SSF47616">
    <property type="entry name" value="GST C-terminal domain-like"/>
    <property type="match status" value="1"/>
</dbReference>
<organism evidence="6 7">
    <name type="scientific">Miscanthus lutarioriparius</name>
    <dbReference type="NCBI Taxonomy" id="422564"/>
    <lineage>
        <taxon>Eukaryota</taxon>
        <taxon>Viridiplantae</taxon>
        <taxon>Streptophyta</taxon>
        <taxon>Embryophyta</taxon>
        <taxon>Tracheophyta</taxon>
        <taxon>Spermatophyta</taxon>
        <taxon>Magnoliopsida</taxon>
        <taxon>Liliopsida</taxon>
        <taxon>Poales</taxon>
        <taxon>Poaceae</taxon>
        <taxon>PACMAD clade</taxon>
        <taxon>Panicoideae</taxon>
        <taxon>Andropogonodae</taxon>
        <taxon>Andropogoneae</taxon>
        <taxon>Saccharinae</taxon>
        <taxon>Miscanthus</taxon>
    </lineage>
</organism>
<dbReference type="OrthoDB" id="422574at2759"/>
<dbReference type="Pfam" id="PF02798">
    <property type="entry name" value="GST_N"/>
    <property type="match status" value="1"/>
</dbReference>
<dbReference type="InterPro" id="IPR010987">
    <property type="entry name" value="Glutathione-S-Trfase_C-like"/>
</dbReference>
<feature type="domain" description="GST C-terminal" evidence="5">
    <location>
        <begin position="117"/>
        <end position="258"/>
    </location>
</feature>
<comment type="caution">
    <text evidence="6">The sequence shown here is derived from an EMBL/GenBank/DDBJ whole genome shotgun (WGS) entry which is preliminary data.</text>
</comment>